<evidence type="ECO:0000313" key="11">
    <source>
        <dbReference type="Proteomes" id="UP000018050"/>
    </source>
</evidence>
<keyword evidence="3" id="KW-0813">Transport</keyword>
<accession>U6GV34</accession>
<dbReference type="OrthoDB" id="1856718at2759"/>
<feature type="transmembrane region" description="Helical" evidence="9">
    <location>
        <begin position="344"/>
        <end position="361"/>
    </location>
</feature>
<feature type="transmembrane region" description="Helical" evidence="9">
    <location>
        <begin position="186"/>
        <end position="212"/>
    </location>
</feature>
<protein>
    <recommendedName>
        <fullName evidence="12">Nucleoside transporter protein</fullName>
    </recommendedName>
</protein>
<feature type="transmembrane region" description="Helical" evidence="9">
    <location>
        <begin position="373"/>
        <end position="393"/>
    </location>
</feature>
<dbReference type="GO" id="GO:0005337">
    <property type="term" value="F:nucleoside transmembrane transporter activity"/>
    <property type="evidence" value="ECO:0007669"/>
    <property type="project" value="InterPro"/>
</dbReference>
<dbReference type="InterPro" id="IPR002259">
    <property type="entry name" value="Eqnu_transpt"/>
</dbReference>
<evidence type="ECO:0000256" key="1">
    <source>
        <dbReference type="ARBA" id="ARBA00004141"/>
    </source>
</evidence>
<feature type="transmembrane region" description="Helical" evidence="9">
    <location>
        <begin position="130"/>
        <end position="153"/>
    </location>
</feature>
<proteinExistence type="inferred from homology"/>
<evidence type="ECO:0000256" key="8">
    <source>
        <dbReference type="SAM" id="MobiDB-lite"/>
    </source>
</evidence>
<dbReference type="GO" id="GO:0005886">
    <property type="term" value="C:plasma membrane"/>
    <property type="evidence" value="ECO:0007669"/>
    <property type="project" value="TreeGrafter"/>
</dbReference>
<dbReference type="GeneID" id="25272927"/>
<keyword evidence="7" id="KW-0175">Coiled coil</keyword>
<evidence type="ECO:0000256" key="9">
    <source>
        <dbReference type="SAM" id="Phobius"/>
    </source>
</evidence>
<reference evidence="10" key="2">
    <citation type="submission" date="2013-10" db="EMBL/GenBank/DDBJ databases">
        <authorList>
            <person name="Aslett M."/>
        </authorList>
    </citation>
    <scope>NUCLEOTIDE SEQUENCE</scope>
    <source>
        <strain evidence="10">Houghton</strain>
    </source>
</reference>
<keyword evidence="6 9" id="KW-0472">Membrane</keyword>
<feature type="compositionally biased region" description="Low complexity" evidence="8">
    <location>
        <begin position="72"/>
        <end position="85"/>
    </location>
</feature>
<dbReference type="AlphaFoldDB" id="U6GV34"/>
<comment type="similarity">
    <text evidence="2">Belongs to the SLC29A/ENT transporter (TC 2.A.57) family.</text>
</comment>
<dbReference type="Pfam" id="PF01733">
    <property type="entry name" value="Nucleoside_tran"/>
    <property type="match status" value="1"/>
</dbReference>
<dbReference type="RefSeq" id="XP_013246854.1">
    <property type="nucleotide sequence ID" value="XM_013391400.1"/>
</dbReference>
<feature type="transmembrane region" description="Helical" evidence="9">
    <location>
        <begin position="218"/>
        <end position="237"/>
    </location>
</feature>
<feature type="transmembrane region" description="Helical" evidence="9">
    <location>
        <begin position="446"/>
        <end position="469"/>
    </location>
</feature>
<keyword evidence="11" id="KW-1185">Reference proteome</keyword>
<evidence type="ECO:0000256" key="4">
    <source>
        <dbReference type="ARBA" id="ARBA00022692"/>
    </source>
</evidence>
<feature type="coiled-coil region" evidence="7">
    <location>
        <begin position="286"/>
        <end position="317"/>
    </location>
</feature>
<evidence type="ECO:0000256" key="2">
    <source>
        <dbReference type="ARBA" id="ARBA00007965"/>
    </source>
</evidence>
<dbReference type="PANTHER" id="PTHR10332">
    <property type="entry name" value="EQUILIBRATIVE NUCLEOSIDE TRANSPORTER"/>
    <property type="match status" value="1"/>
</dbReference>
<comment type="subcellular location">
    <subcellularLocation>
        <location evidence="1">Membrane</location>
        <topology evidence="1">Multi-pass membrane protein</topology>
    </subcellularLocation>
</comment>
<feature type="region of interest" description="Disordered" evidence="8">
    <location>
        <begin position="1"/>
        <end position="92"/>
    </location>
</feature>
<organism evidence="10 11">
    <name type="scientific">Eimeria acervulina</name>
    <name type="common">Coccidian parasite</name>
    <dbReference type="NCBI Taxonomy" id="5801"/>
    <lineage>
        <taxon>Eukaryota</taxon>
        <taxon>Sar</taxon>
        <taxon>Alveolata</taxon>
        <taxon>Apicomplexa</taxon>
        <taxon>Conoidasida</taxon>
        <taxon>Coccidia</taxon>
        <taxon>Eucoccidiorida</taxon>
        <taxon>Eimeriorina</taxon>
        <taxon>Eimeriidae</taxon>
        <taxon>Eimeria</taxon>
    </lineage>
</organism>
<feature type="transmembrane region" description="Helical" evidence="9">
    <location>
        <begin position="481"/>
        <end position="503"/>
    </location>
</feature>
<keyword evidence="5 9" id="KW-1133">Transmembrane helix</keyword>
<keyword evidence="4 9" id="KW-0812">Transmembrane</keyword>
<dbReference type="VEuPathDB" id="ToxoDB:EAH_00048570"/>
<name>U6GV34_EIMAC</name>
<gene>
    <name evidence="10" type="ORF">EAH_00048570</name>
</gene>
<evidence type="ECO:0008006" key="12">
    <source>
        <dbReference type="Google" id="ProtNLM"/>
    </source>
</evidence>
<dbReference type="Proteomes" id="UP000018050">
    <property type="component" value="Unassembled WGS sequence"/>
</dbReference>
<sequence>MAAPSPASVPAGFTALQSPGEGGGKQCEAGSDNARSGAAGGLLQQPKWMGSGSYSSTALPVASQGASREALGSSSSNKSSNGSSKRGSEDGADIAKLRRPELNNLFLGLYQVANLFMQLVLMRLSRPIPLLVVFASVGSGVLGLCLAAAVAVMPQADPDGSIQMSAHLTKEDAADQTPLNTIQITFLAVVLVINIFMGCCQGLIQGVGYTLASQIRPGYVAAVSLATAFLFAIFFFFRLKTAEIAANIARVAHSQRRGASASDKRLDYPLKARRSHAWGFQLWGGAARQQQQQQQQLEELEQQQQQQQTQLECATSTTAAAAAAAAAAGDSSSKLWLRVLQRSWRELLLAFFHFSYTYHLYPSVGPLGWRYSWTFPNQIVVLYGVWFLCETIGRASPDLVWVKGFKWLRPSRKMYAPISLSTLLFIAPFLLGYIEQPITFFTNPIWYLFVMASFAFAHGWIGTLAFFYACNAVHTPEERNFAGPLTVLSVGFGCVVGFLTSLAY</sequence>
<dbReference type="EMBL" id="HG673588">
    <property type="protein sequence ID" value="CDI84106.1"/>
    <property type="molecule type" value="Genomic_DNA"/>
</dbReference>
<reference evidence="10" key="1">
    <citation type="submission" date="2013-10" db="EMBL/GenBank/DDBJ databases">
        <title>Genomic analysis of the causative agents of coccidiosis in chickens.</title>
        <authorList>
            <person name="Reid A.J."/>
            <person name="Blake D."/>
            <person name="Billington K."/>
            <person name="Browne H."/>
            <person name="Dunn M."/>
            <person name="Hung S."/>
            <person name="Kawahara F."/>
            <person name="Miranda-Saavedra D."/>
            <person name="Mourier T."/>
            <person name="Nagra H."/>
            <person name="Otto T.D."/>
            <person name="Rawlings N."/>
            <person name="Sanchez A."/>
            <person name="Sanders M."/>
            <person name="Subramaniam C."/>
            <person name="Tay Y."/>
            <person name="Dear P."/>
            <person name="Doerig C."/>
            <person name="Gruber A."/>
            <person name="Parkinson J."/>
            <person name="Shirley M."/>
            <person name="Wan K.L."/>
            <person name="Berriman M."/>
            <person name="Tomley F."/>
            <person name="Pain A."/>
        </authorList>
    </citation>
    <scope>NUCLEOTIDE SEQUENCE</scope>
    <source>
        <strain evidence="10">Houghton</strain>
    </source>
</reference>
<evidence type="ECO:0000256" key="5">
    <source>
        <dbReference type="ARBA" id="ARBA00022989"/>
    </source>
</evidence>
<evidence type="ECO:0000256" key="7">
    <source>
        <dbReference type="SAM" id="Coils"/>
    </source>
</evidence>
<feature type="transmembrane region" description="Helical" evidence="9">
    <location>
        <begin position="414"/>
        <end position="434"/>
    </location>
</feature>
<dbReference type="PANTHER" id="PTHR10332:SF10">
    <property type="entry name" value="EQUILIBRATIVE NUCLEOSIDE TRANSPORTER 4"/>
    <property type="match status" value="1"/>
</dbReference>
<evidence type="ECO:0000313" key="10">
    <source>
        <dbReference type="EMBL" id="CDI84106.1"/>
    </source>
</evidence>
<evidence type="ECO:0000256" key="3">
    <source>
        <dbReference type="ARBA" id="ARBA00022448"/>
    </source>
</evidence>
<evidence type="ECO:0000256" key="6">
    <source>
        <dbReference type="ARBA" id="ARBA00023136"/>
    </source>
</evidence>